<keyword evidence="2" id="KW-0238">DNA-binding</keyword>
<dbReference type="GO" id="GO:0006355">
    <property type="term" value="P:regulation of DNA-templated transcription"/>
    <property type="evidence" value="ECO:0007669"/>
    <property type="project" value="InterPro"/>
</dbReference>
<gene>
    <name evidence="6" type="ORF">IRI77_05830</name>
</gene>
<feature type="domain" description="HTH luxR-type" evidence="4">
    <location>
        <begin position="145"/>
        <end position="210"/>
    </location>
</feature>
<keyword evidence="7" id="KW-1185">Reference proteome</keyword>
<dbReference type="CDD" id="cd17535">
    <property type="entry name" value="REC_NarL-like"/>
    <property type="match status" value="1"/>
</dbReference>
<dbReference type="Pfam" id="PF00072">
    <property type="entry name" value="Response_reg"/>
    <property type="match status" value="1"/>
</dbReference>
<evidence type="ECO:0000313" key="6">
    <source>
        <dbReference type="EMBL" id="QOY89470.1"/>
    </source>
</evidence>
<dbReference type="Pfam" id="PF00196">
    <property type="entry name" value="GerE"/>
    <property type="match status" value="1"/>
</dbReference>
<dbReference type="Gene3D" id="3.40.50.2300">
    <property type="match status" value="1"/>
</dbReference>
<sequence length="215" mass="23605">MNPAESPNPKRIGILIAEDHLIARVGISTIVAMQSDMTVVAEALNGTHAVQLHRQFRPDITLMDIRMPGMTGFEAMSSIRSEWPNARFVALSTYGGDEDIRRALQCGAQAYLTKEVLHDELLKAIRAVHAGQTYLPASVAAALAAQFPRADLSVRETEVLRLIVQGLSNKQIAYELRIAEYTVKNHVKNVLNKLGVDDRTQAATSALQRGIIHLS</sequence>
<dbReference type="AlphaFoldDB" id="A0A7S7SMW5"/>
<dbReference type="RefSeq" id="WP_194451132.1">
    <property type="nucleotide sequence ID" value="NZ_CP063849.1"/>
</dbReference>
<protein>
    <submittedName>
        <fullName evidence="6">Response regulator transcription factor</fullName>
    </submittedName>
</protein>
<dbReference type="GO" id="GO:0003677">
    <property type="term" value="F:DNA binding"/>
    <property type="evidence" value="ECO:0007669"/>
    <property type="project" value="UniProtKB-KW"/>
</dbReference>
<dbReference type="SUPFAM" id="SSF46894">
    <property type="entry name" value="C-terminal effector domain of the bipartite response regulators"/>
    <property type="match status" value="1"/>
</dbReference>
<dbReference type="InterPro" id="IPR058245">
    <property type="entry name" value="NreC/VraR/RcsB-like_REC"/>
</dbReference>
<feature type="modified residue" description="4-aspartylphosphate" evidence="3">
    <location>
        <position position="64"/>
    </location>
</feature>
<dbReference type="CDD" id="cd06170">
    <property type="entry name" value="LuxR_C_like"/>
    <property type="match status" value="1"/>
</dbReference>
<evidence type="ECO:0000256" key="3">
    <source>
        <dbReference type="PROSITE-ProRule" id="PRU00169"/>
    </source>
</evidence>
<dbReference type="InterPro" id="IPR016032">
    <property type="entry name" value="Sig_transdc_resp-reg_C-effctor"/>
</dbReference>
<name>A0A7S7SMW5_PALFE</name>
<dbReference type="PROSITE" id="PS50110">
    <property type="entry name" value="RESPONSE_REGULATORY"/>
    <property type="match status" value="1"/>
</dbReference>
<dbReference type="KEGG" id="pfer:IRI77_05830"/>
<dbReference type="Proteomes" id="UP000593892">
    <property type="component" value="Chromosome"/>
</dbReference>
<dbReference type="InterPro" id="IPR001789">
    <property type="entry name" value="Sig_transdc_resp-reg_receiver"/>
</dbReference>
<accession>A0A7S7SMW5</accession>
<reference evidence="6 7" key="1">
    <citation type="submission" date="2020-10" db="EMBL/GenBank/DDBJ databases">
        <title>Complete genome sequence of Paludibaculum fermentans P105T, a facultatively anaerobic acidobacterium capable of dissimilatory Fe(III) reduction.</title>
        <authorList>
            <person name="Dedysh S.N."/>
            <person name="Beletsky A.V."/>
            <person name="Kulichevskaya I.S."/>
            <person name="Mardanov A.V."/>
            <person name="Ravin N.V."/>
        </authorList>
    </citation>
    <scope>NUCLEOTIDE SEQUENCE [LARGE SCALE GENOMIC DNA]</scope>
    <source>
        <strain evidence="6 7">P105</strain>
    </source>
</reference>
<proteinExistence type="predicted"/>
<dbReference type="InterPro" id="IPR011006">
    <property type="entry name" value="CheY-like_superfamily"/>
</dbReference>
<dbReference type="SUPFAM" id="SSF52172">
    <property type="entry name" value="CheY-like"/>
    <property type="match status" value="1"/>
</dbReference>
<dbReference type="PROSITE" id="PS50043">
    <property type="entry name" value="HTH_LUXR_2"/>
    <property type="match status" value="1"/>
</dbReference>
<evidence type="ECO:0000259" key="5">
    <source>
        <dbReference type="PROSITE" id="PS50110"/>
    </source>
</evidence>
<dbReference type="EMBL" id="CP063849">
    <property type="protein sequence ID" value="QOY89470.1"/>
    <property type="molecule type" value="Genomic_DNA"/>
</dbReference>
<dbReference type="InterPro" id="IPR039420">
    <property type="entry name" value="WalR-like"/>
</dbReference>
<dbReference type="PANTHER" id="PTHR43214:SF43">
    <property type="entry name" value="TWO-COMPONENT RESPONSE REGULATOR"/>
    <property type="match status" value="1"/>
</dbReference>
<dbReference type="PANTHER" id="PTHR43214">
    <property type="entry name" value="TWO-COMPONENT RESPONSE REGULATOR"/>
    <property type="match status" value="1"/>
</dbReference>
<dbReference type="InterPro" id="IPR000792">
    <property type="entry name" value="Tscrpt_reg_LuxR_C"/>
</dbReference>
<dbReference type="GO" id="GO:0000160">
    <property type="term" value="P:phosphorelay signal transduction system"/>
    <property type="evidence" value="ECO:0007669"/>
    <property type="project" value="InterPro"/>
</dbReference>
<dbReference type="SMART" id="SM00421">
    <property type="entry name" value="HTH_LUXR"/>
    <property type="match status" value="1"/>
</dbReference>
<dbReference type="PROSITE" id="PS00622">
    <property type="entry name" value="HTH_LUXR_1"/>
    <property type="match status" value="1"/>
</dbReference>
<feature type="domain" description="Response regulatory" evidence="5">
    <location>
        <begin position="13"/>
        <end position="129"/>
    </location>
</feature>
<dbReference type="SMART" id="SM00448">
    <property type="entry name" value="REC"/>
    <property type="match status" value="1"/>
</dbReference>
<evidence type="ECO:0000256" key="2">
    <source>
        <dbReference type="ARBA" id="ARBA00023125"/>
    </source>
</evidence>
<evidence type="ECO:0000259" key="4">
    <source>
        <dbReference type="PROSITE" id="PS50043"/>
    </source>
</evidence>
<evidence type="ECO:0000256" key="1">
    <source>
        <dbReference type="ARBA" id="ARBA00022553"/>
    </source>
</evidence>
<evidence type="ECO:0000313" key="7">
    <source>
        <dbReference type="Proteomes" id="UP000593892"/>
    </source>
</evidence>
<organism evidence="6 7">
    <name type="scientific">Paludibaculum fermentans</name>
    <dbReference type="NCBI Taxonomy" id="1473598"/>
    <lineage>
        <taxon>Bacteria</taxon>
        <taxon>Pseudomonadati</taxon>
        <taxon>Acidobacteriota</taxon>
        <taxon>Terriglobia</taxon>
        <taxon>Bryobacterales</taxon>
        <taxon>Bryobacteraceae</taxon>
        <taxon>Paludibaculum</taxon>
    </lineage>
</organism>
<dbReference type="PRINTS" id="PR00038">
    <property type="entry name" value="HTHLUXR"/>
</dbReference>
<keyword evidence="1 3" id="KW-0597">Phosphoprotein</keyword>